<evidence type="ECO:0000256" key="1">
    <source>
        <dbReference type="ARBA" id="ARBA00022741"/>
    </source>
</evidence>
<dbReference type="InterPro" id="IPR059101">
    <property type="entry name" value="NFACT-R_2"/>
</dbReference>
<keyword evidence="2" id="KW-0067">ATP-binding</keyword>
<evidence type="ECO:0000313" key="5">
    <source>
        <dbReference type="EMBL" id="ACN16187.1"/>
    </source>
</evidence>
<evidence type="ECO:0000313" key="6">
    <source>
        <dbReference type="Proteomes" id="UP000000442"/>
    </source>
</evidence>
<gene>
    <name evidence="5" type="ordered locus">HRM2_31040</name>
</gene>
<organism evidence="5 6">
    <name type="scientific">Desulforapulum autotrophicum (strain ATCC 43914 / DSM 3382 / VKM B-1955 / HRM2)</name>
    <name type="common">Desulfobacterium autotrophicum</name>
    <dbReference type="NCBI Taxonomy" id="177437"/>
    <lineage>
        <taxon>Bacteria</taxon>
        <taxon>Pseudomonadati</taxon>
        <taxon>Thermodesulfobacteriota</taxon>
        <taxon>Desulfobacteria</taxon>
        <taxon>Desulfobacterales</taxon>
        <taxon>Desulfobacteraceae</taxon>
        <taxon>Desulforapulum</taxon>
    </lineage>
</organism>
<accession>C0QKU7</accession>
<feature type="domain" description="NFACT protein RNA binding" evidence="4">
    <location>
        <begin position="230"/>
        <end position="328"/>
    </location>
</feature>
<sequence>MEEKKTLKKVRALGLTSGGLDSILSALVLREQGIDVTWVSFTTPFFSSHAAQKAADRYKIPLMVVDITEIYIEMLKNPPAGYGKNMNPCMDCHVLMFAEAGRIMVQEGFDFLFSGEVAGQRPFSQNKRSLRYVEKHSGFDGSILRPLSAGVLPVTEAERQNLVDRNRLGSISGRSRKKQIEMAKQFNVVDYPAPAGGCRLTDSAFSARLRDLFDLVPDFGKRDLYLLHHGRHFRLDPGTRIVVGRSEADNGMIETLYVPETDTFMRMVDLPGPLVLIPRAVSPDMVEWAAAICASYTKAKAGQEVQVLVCSPAGESVIQVKALDPEGFQDLLI</sequence>
<reference evidence="5 6" key="1">
    <citation type="journal article" date="2009" name="Environ. Microbiol.">
        <title>Genome sequence of Desulfobacterium autotrophicum HRM2, a marine sulfate reducer oxidizing organic carbon completely to carbon dioxide.</title>
        <authorList>
            <person name="Strittmatter A.W."/>
            <person name="Liesegang H."/>
            <person name="Rabus R."/>
            <person name="Decker I."/>
            <person name="Amann J."/>
            <person name="Andres S."/>
            <person name="Henne A."/>
            <person name="Fricke W.F."/>
            <person name="Martinez-Arias R."/>
            <person name="Bartels D."/>
            <person name="Goesmann A."/>
            <person name="Krause L."/>
            <person name="Puehler A."/>
            <person name="Klenk H.P."/>
            <person name="Richter M."/>
            <person name="Schuler M."/>
            <person name="Gloeckner F.O."/>
            <person name="Meyerdierks A."/>
            <person name="Gottschalk G."/>
            <person name="Amann R."/>
        </authorList>
    </citation>
    <scope>NUCLEOTIDE SEQUENCE [LARGE SCALE GENOMIC DNA]</scope>
    <source>
        <strain evidence="6">ATCC 43914 / DSM 3382 / HRM2</strain>
    </source>
</reference>
<dbReference type="PANTHER" id="PTHR11933">
    <property type="entry name" value="TRNA 5-METHYLAMINOMETHYL-2-THIOURIDYLATE -METHYLTRANSFERASE"/>
    <property type="match status" value="1"/>
</dbReference>
<dbReference type="RefSeq" id="WP_015904949.1">
    <property type="nucleotide sequence ID" value="NC_012108.1"/>
</dbReference>
<dbReference type="SUPFAM" id="SSF52402">
    <property type="entry name" value="Adenine nucleotide alpha hydrolases-like"/>
    <property type="match status" value="1"/>
</dbReference>
<dbReference type="GO" id="GO:0005524">
    <property type="term" value="F:ATP binding"/>
    <property type="evidence" value="ECO:0007669"/>
    <property type="project" value="UniProtKB-KW"/>
</dbReference>
<keyword evidence="1" id="KW-0547">Nucleotide-binding</keyword>
<dbReference type="PANTHER" id="PTHR11933:SF6">
    <property type="entry name" value="THIL AANH DOMAIN-CONTAINING PROTEIN"/>
    <property type="match status" value="1"/>
</dbReference>
<dbReference type="GO" id="GO:0004810">
    <property type="term" value="F:CCA tRNA nucleotidyltransferase activity"/>
    <property type="evidence" value="ECO:0007669"/>
    <property type="project" value="InterPro"/>
</dbReference>
<dbReference type="InterPro" id="IPR014729">
    <property type="entry name" value="Rossmann-like_a/b/a_fold"/>
</dbReference>
<dbReference type="InterPro" id="IPR020536">
    <property type="entry name" value="ThiI_AANH"/>
</dbReference>
<dbReference type="HOGENOM" id="CLU_053822_0_0_7"/>
<protein>
    <submittedName>
        <fullName evidence="5">tRNA, (5-methylaminomethyl-2-thiouridylate)-methyltransferase</fullName>
    </submittedName>
</protein>
<dbReference type="KEGG" id="dat:HRM2_31040"/>
<dbReference type="AlphaFoldDB" id="C0QKU7"/>
<keyword evidence="6" id="KW-1185">Reference proteome</keyword>
<dbReference type="eggNOG" id="COG1293">
    <property type="taxonomic scope" value="Bacteria"/>
</dbReference>
<dbReference type="Pfam" id="PF02568">
    <property type="entry name" value="ThiI"/>
    <property type="match status" value="1"/>
</dbReference>
<evidence type="ECO:0000256" key="2">
    <source>
        <dbReference type="ARBA" id="ARBA00022840"/>
    </source>
</evidence>
<proteinExistence type="predicted"/>
<evidence type="ECO:0000259" key="3">
    <source>
        <dbReference type="Pfam" id="PF02568"/>
    </source>
</evidence>
<dbReference type="STRING" id="177437.HRM2_31040"/>
<dbReference type="eggNOG" id="COG0037">
    <property type="taxonomic scope" value="Bacteria"/>
</dbReference>
<dbReference type="Proteomes" id="UP000000442">
    <property type="component" value="Chromosome"/>
</dbReference>
<feature type="domain" description="Thil AANH" evidence="3">
    <location>
        <begin position="11"/>
        <end position="147"/>
    </location>
</feature>
<dbReference type="Pfam" id="PF18297">
    <property type="entry name" value="NFACT-R_2"/>
    <property type="match status" value="1"/>
</dbReference>
<evidence type="ECO:0000259" key="4">
    <source>
        <dbReference type="Pfam" id="PF18297"/>
    </source>
</evidence>
<dbReference type="Gene3D" id="3.40.50.620">
    <property type="entry name" value="HUPs"/>
    <property type="match status" value="1"/>
</dbReference>
<dbReference type="OrthoDB" id="9781887at2"/>
<dbReference type="EMBL" id="CP001087">
    <property type="protein sequence ID" value="ACN16187.1"/>
    <property type="molecule type" value="Genomic_DNA"/>
</dbReference>
<name>C0QKU7_DESAH</name>